<feature type="region of interest" description="Disordered" evidence="1">
    <location>
        <begin position="379"/>
        <end position="419"/>
    </location>
</feature>
<feature type="chain" id="PRO_5040106835" evidence="3">
    <location>
        <begin position="27"/>
        <end position="419"/>
    </location>
</feature>
<dbReference type="OrthoDB" id="2756540at2759"/>
<sequence length="419" mass="42958">MRRHVPLSAGLATATALTLLAGQVCAADLSTYIGAGSTLCEYSSGWQLSTVPNPFSGQIAFATQLGDSLRVKLPKNTSSITYIGYKDTAPALFSACLDCDGVNQANRKEVFVKYNGTTSSGGTAAPFFSFRDLNPAIPHIFTATNLWDSSLGAQARTSFAGLIIAIVNGTVLEAPGAPPSSPGQGDSVPSVTPSVSPSPSSSSSAAQTPTSLSSTTPSVTSRPNDWAASSTSPPNTASRTNSLPAGALPSTLSSGQQPGPTTTPGSAAGSDHKGLSTGLIALIAVLATLGGLSVAVLAGVLVWRKRNTGSRGMLPLGDNDHGSSMAAIEPYFLTTSDAAAITSDRAGRPSSPNFFAAQPFGAQDGWTSRPSSIRIVQPAAEQNPFVDDAGVEEVPRRQTSSPASPWLLRTPRDSFSSTR</sequence>
<keyword evidence="2" id="KW-0472">Membrane</keyword>
<evidence type="ECO:0000256" key="1">
    <source>
        <dbReference type="SAM" id="MobiDB-lite"/>
    </source>
</evidence>
<keyword evidence="2" id="KW-1133">Transmembrane helix</keyword>
<accession>A0A9P3L8D3</accession>
<keyword evidence="3" id="KW-0732">Signal</keyword>
<proteinExistence type="predicted"/>
<evidence type="ECO:0000256" key="3">
    <source>
        <dbReference type="SAM" id="SignalP"/>
    </source>
</evidence>
<keyword evidence="2" id="KW-0812">Transmembrane</keyword>
<organism evidence="4 5">
    <name type="scientific">Phanerochaete sordida</name>
    <dbReference type="NCBI Taxonomy" id="48140"/>
    <lineage>
        <taxon>Eukaryota</taxon>
        <taxon>Fungi</taxon>
        <taxon>Dikarya</taxon>
        <taxon>Basidiomycota</taxon>
        <taxon>Agaricomycotina</taxon>
        <taxon>Agaricomycetes</taxon>
        <taxon>Polyporales</taxon>
        <taxon>Phanerochaetaceae</taxon>
        <taxon>Phanerochaete</taxon>
    </lineage>
</organism>
<dbReference type="EMBL" id="BPQB01000003">
    <property type="protein sequence ID" value="GJE85976.1"/>
    <property type="molecule type" value="Genomic_DNA"/>
</dbReference>
<keyword evidence="5" id="KW-1185">Reference proteome</keyword>
<feature type="compositionally biased region" description="Low complexity" evidence="1">
    <location>
        <begin position="187"/>
        <end position="242"/>
    </location>
</feature>
<dbReference type="Proteomes" id="UP000703269">
    <property type="component" value="Unassembled WGS sequence"/>
</dbReference>
<feature type="compositionally biased region" description="Polar residues" evidence="1">
    <location>
        <begin position="250"/>
        <end position="265"/>
    </location>
</feature>
<feature type="region of interest" description="Disordered" evidence="1">
    <location>
        <begin position="175"/>
        <end position="271"/>
    </location>
</feature>
<gene>
    <name evidence="4" type="ORF">PsYK624_020560</name>
</gene>
<protein>
    <submittedName>
        <fullName evidence="4">Uncharacterized protein</fullName>
    </submittedName>
</protein>
<evidence type="ECO:0000256" key="2">
    <source>
        <dbReference type="SAM" id="Phobius"/>
    </source>
</evidence>
<feature type="signal peptide" evidence="3">
    <location>
        <begin position="1"/>
        <end position="26"/>
    </location>
</feature>
<dbReference type="AlphaFoldDB" id="A0A9P3L8D3"/>
<comment type="caution">
    <text evidence="4">The sequence shown here is derived from an EMBL/GenBank/DDBJ whole genome shotgun (WGS) entry which is preliminary data.</text>
</comment>
<evidence type="ECO:0000313" key="4">
    <source>
        <dbReference type="EMBL" id="GJE85976.1"/>
    </source>
</evidence>
<feature type="transmembrane region" description="Helical" evidence="2">
    <location>
        <begin position="279"/>
        <end position="303"/>
    </location>
</feature>
<name>A0A9P3L8D3_9APHY</name>
<evidence type="ECO:0000313" key="5">
    <source>
        <dbReference type="Proteomes" id="UP000703269"/>
    </source>
</evidence>
<reference evidence="4 5" key="1">
    <citation type="submission" date="2021-08" db="EMBL/GenBank/DDBJ databases">
        <title>Draft Genome Sequence of Phanerochaete sordida strain YK-624.</title>
        <authorList>
            <person name="Mori T."/>
            <person name="Dohra H."/>
            <person name="Suzuki T."/>
            <person name="Kawagishi H."/>
            <person name="Hirai H."/>
        </authorList>
    </citation>
    <scope>NUCLEOTIDE SEQUENCE [LARGE SCALE GENOMIC DNA]</scope>
    <source>
        <strain evidence="4 5">YK-624</strain>
    </source>
</reference>